<dbReference type="GO" id="GO:0016020">
    <property type="term" value="C:membrane"/>
    <property type="evidence" value="ECO:0007669"/>
    <property type="project" value="TreeGrafter"/>
</dbReference>
<dbReference type="SUPFAM" id="SSF53474">
    <property type="entry name" value="alpha/beta-Hydrolases"/>
    <property type="match status" value="1"/>
</dbReference>
<dbReference type="GO" id="GO:0047372">
    <property type="term" value="F:monoacylglycerol lipase activity"/>
    <property type="evidence" value="ECO:0007669"/>
    <property type="project" value="TreeGrafter"/>
</dbReference>
<organism evidence="3 4">
    <name type="scientific">Periconia macrospinosa</name>
    <dbReference type="NCBI Taxonomy" id="97972"/>
    <lineage>
        <taxon>Eukaryota</taxon>
        <taxon>Fungi</taxon>
        <taxon>Dikarya</taxon>
        <taxon>Ascomycota</taxon>
        <taxon>Pezizomycotina</taxon>
        <taxon>Dothideomycetes</taxon>
        <taxon>Pleosporomycetidae</taxon>
        <taxon>Pleosporales</taxon>
        <taxon>Massarineae</taxon>
        <taxon>Periconiaceae</taxon>
        <taxon>Periconia</taxon>
    </lineage>
</organism>
<gene>
    <name evidence="3" type="ORF">DM02DRAFT_666021</name>
</gene>
<protein>
    <submittedName>
        <fullName evidence="3">Alpha/beta-hydrolase</fullName>
    </submittedName>
</protein>
<dbReference type="Proteomes" id="UP000244855">
    <property type="component" value="Unassembled WGS sequence"/>
</dbReference>
<dbReference type="PANTHER" id="PTHR43798:SF5">
    <property type="entry name" value="MONOACYLGLYCEROL LIPASE ABHD6"/>
    <property type="match status" value="1"/>
</dbReference>
<dbReference type="EMBL" id="KZ805301">
    <property type="protein sequence ID" value="PVI08011.1"/>
    <property type="molecule type" value="Genomic_DNA"/>
</dbReference>
<dbReference type="STRING" id="97972.A0A2V1EBV3"/>
<keyword evidence="3" id="KW-0378">Hydrolase</keyword>
<sequence length="397" mass="43489">MKSYSSGLIATLAVCQSALSSPTYQTTHEHPSNGICTDYKISNTLNFEELQWAVPPFKNNYDVVDLYSRMANRNPSEFITFTSSPKNVTKTYEIAATFCRPKKGTSGNDTTVLVATHGAGFDKRYWASTYKPEKYSFVYHALEAGYPIFYYDRAGVGASTRTPNYSALPQPQIQLLARMISSIREGKYTDSVKASKVVVVGHSLGSFISTGILSNYPDLVEGAVLTGIAFPNMTDITNILGKSGLTTFGGRLISSLPDSTLPSNADTFDSSYLFFGDRYSYAQAFLHHPQTEEEMAVADYSFRITQPYAVSEFASLGMGGVASPDFKGKVLMTAGQYDLLCGGDCYTTYKYGMQTTGVFTNPDVTVKEFVQAGAGHGTLYQEDNGMYEAVFDFLKTV</sequence>
<dbReference type="InterPro" id="IPR050266">
    <property type="entry name" value="AB_hydrolase_sf"/>
</dbReference>
<dbReference type="Pfam" id="PF12697">
    <property type="entry name" value="Abhydrolase_6"/>
    <property type="match status" value="1"/>
</dbReference>
<dbReference type="InterPro" id="IPR029058">
    <property type="entry name" value="AB_hydrolase_fold"/>
</dbReference>
<dbReference type="AlphaFoldDB" id="A0A2V1EBV3"/>
<feature type="chain" id="PRO_5016049404" evidence="1">
    <location>
        <begin position="21"/>
        <end position="397"/>
    </location>
</feature>
<evidence type="ECO:0000259" key="2">
    <source>
        <dbReference type="Pfam" id="PF12697"/>
    </source>
</evidence>
<evidence type="ECO:0000313" key="3">
    <source>
        <dbReference type="EMBL" id="PVI08011.1"/>
    </source>
</evidence>
<keyword evidence="4" id="KW-1185">Reference proteome</keyword>
<name>A0A2V1EBV3_9PLEO</name>
<dbReference type="PANTHER" id="PTHR43798">
    <property type="entry name" value="MONOACYLGLYCEROL LIPASE"/>
    <property type="match status" value="1"/>
</dbReference>
<dbReference type="InterPro" id="IPR000073">
    <property type="entry name" value="AB_hydrolase_1"/>
</dbReference>
<feature type="domain" description="AB hydrolase-1" evidence="2">
    <location>
        <begin position="114"/>
        <end position="381"/>
    </location>
</feature>
<dbReference type="OrthoDB" id="190201at2759"/>
<dbReference type="Gene3D" id="3.40.50.1820">
    <property type="entry name" value="alpha/beta hydrolase"/>
    <property type="match status" value="1"/>
</dbReference>
<keyword evidence="1" id="KW-0732">Signal</keyword>
<accession>A0A2V1EBV3</accession>
<evidence type="ECO:0000313" key="4">
    <source>
        <dbReference type="Proteomes" id="UP000244855"/>
    </source>
</evidence>
<feature type="signal peptide" evidence="1">
    <location>
        <begin position="1"/>
        <end position="20"/>
    </location>
</feature>
<proteinExistence type="predicted"/>
<reference evidence="3 4" key="1">
    <citation type="journal article" date="2018" name="Sci. Rep.">
        <title>Comparative genomics provides insights into the lifestyle and reveals functional heterogeneity of dark septate endophytic fungi.</title>
        <authorList>
            <person name="Knapp D.G."/>
            <person name="Nemeth J.B."/>
            <person name="Barry K."/>
            <person name="Hainaut M."/>
            <person name="Henrissat B."/>
            <person name="Johnson J."/>
            <person name="Kuo A."/>
            <person name="Lim J.H.P."/>
            <person name="Lipzen A."/>
            <person name="Nolan M."/>
            <person name="Ohm R.A."/>
            <person name="Tamas L."/>
            <person name="Grigoriev I.V."/>
            <person name="Spatafora J.W."/>
            <person name="Nagy L.G."/>
            <person name="Kovacs G.M."/>
        </authorList>
    </citation>
    <scope>NUCLEOTIDE SEQUENCE [LARGE SCALE GENOMIC DNA]</scope>
    <source>
        <strain evidence="3 4">DSE2036</strain>
    </source>
</reference>
<evidence type="ECO:0000256" key="1">
    <source>
        <dbReference type="SAM" id="SignalP"/>
    </source>
</evidence>
<dbReference type="GO" id="GO:0046464">
    <property type="term" value="P:acylglycerol catabolic process"/>
    <property type="evidence" value="ECO:0007669"/>
    <property type="project" value="TreeGrafter"/>
</dbReference>